<dbReference type="EMBL" id="BAABJP010000018">
    <property type="protein sequence ID" value="GAA5159209.1"/>
    <property type="molecule type" value="Genomic_DNA"/>
</dbReference>
<comment type="caution">
    <text evidence="2">The sequence shown here is derived from an EMBL/GenBank/DDBJ whole genome shotgun (WGS) entry which is preliminary data.</text>
</comment>
<sequence>MVTHWISSVLAPKSFWMDGTATFTMVMSRSDMNMPTISTASGTTQPPFAVLPPETLMIRTVPPEQLYRSTPVSPVTGRRSTRFGAGTRATERVPAPNGLCR</sequence>
<name>A0ABP9QBX2_9PSEU</name>
<organism evidence="2 3">
    <name type="scientific">Pseudonocardia eucalypti</name>
    <dbReference type="NCBI Taxonomy" id="648755"/>
    <lineage>
        <taxon>Bacteria</taxon>
        <taxon>Bacillati</taxon>
        <taxon>Actinomycetota</taxon>
        <taxon>Actinomycetes</taxon>
        <taxon>Pseudonocardiales</taxon>
        <taxon>Pseudonocardiaceae</taxon>
        <taxon>Pseudonocardia</taxon>
    </lineage>
</organism>
<feature type="region of interest" description="Disordered" evidence="1">
    <location>
        <begin position="67"/>
        <end position="101"/>
    </location>
</feature>
<reference evidence="3" key="1">
    <citation type="journal article" date="2019" name="Int. J. Syst. Evol. Microbiol.">
        <title>The Global Catalogue of Microorganisms (GCM) 10K type strain sequencing project: providing services to taxonomists for standard genome sequencing and annotation.</title>
        <authorList>
            <consortium name="The Broad Institute Genomics Platform"/>
            <consortium name="The Broad Institute Genome Sequencing Center for Infectious Disease"/>
            <person name="Wu L."/>
            <person name="Ma J."/>
        </authorList>
    </citation>
    <scope>NUCLEOTIDE SEQUENCE [LARGE SCALE GENOMIC DNA]</scope>
    <source>
        <strain evidence="3">JCM 18303</strain>
    </source>
</reference>
<protein>
    <submittedName>
        <fullName evidence="2">Uncharacterized protein</fullName>
    </submittedName>
</protein>
<evidence type="ECO:0000313" key="2">
    <source>
        <dbReference type="EMBL" id="GAA5159209.1"/>
    </source>
</evidence>
<keyword evidence="3" id="KW-1185">Reference proteome</keyword>
<accession>A0ABP9QBX2</accession>
<proteinExistence type="predicted"/>
<gene>
    <name evidence="2" type="ORF">GCM10023321_40010</name>
</gene>
<evidence type="ECO:0000256" key="1">
    <source>
        <dbReference type="SAM" id="MobiDB-lite"/>
    </source>
</evidence>
<evidence type="ECO:0000313" key="3">
    <source>
        <dbReference type="Proteomes" id="UP001428817"/>
    </source>
</evidence>
<dbReference type="Proteomes" id="UP001428817">
    <property type="component" value="Unassembled WGS sequence"/>
</dbReference>